<proteinExistence type="predicted"/>
<dbReference type="PANTHER" id="PTHR43808:SF27">
    <property type="entry name" value="PROTEIN ROCB"/>
    <property type="match status" value="1"/>
</dbReference>
<dbReference type="eggNOG" id="COG4187">
    <property type="taxonomic scope" value="Bacteria"/>
</dbReference>
<sequence length="553" mass="62626">MSYSHFSAYAFSDRVLALTKELVQQPSISGTTQENQMADLICTILLRNPYFKAYPLSIKRIPLKNDPLNRCAIVAMLEKKPSTKQATILLSHYDVVGVDDFGLYKEEAFHPEALQKQLKEEQEGYLDEAARVDLHSNDYLFGRGSMDMKAGLAMQLSIMEDIAHDEESTENICLVAVPDEEKLSLGMFAAVEELAKLQESGWQFSACICSEPNFSAYPNDFKKYIYTGSTGKLLPFIYCLGRETHVGQPLEGINASVMAAQLAVEMEWSDAFSDQLNGESSPSPTCLRIRDLKETYDVQTPNESYLFYNVLTLHSSPELVMEKVKRACEQASEAIYKRLVKHRLAFGTDALAQAVPQPKVYTIAELYQRGIKKFGTGFKQSYETILHDSIRDNETFTEQTLAIARSLSSYFLDQAPFYLLLLQPPYYPHVKLNEKEDQLLLTLTNDLQRIGTESFQESIVLKTFFPGLSDVSYLRSHGETQVETTLDTFMPLYQQNYHIPMAAIQQLNIPTINVGPFGKDAHKRTERLQLSYSTKVAPVLLRYATKQLANNRF</sequence>
<gene>
    <name evidence="1" type="ORF">BleG1_0941</name>
</gene>
<evidence type="ECO:0000313" key="2">
    <source>
        <dbReference type="Proteomes" id="UP000027142"/>
    </source>
</evidence>
<dbReference type="KEGG" id="ble:BleG1_0941"/>
<organism evidence="1 2">
    <name type="scientific">Shouchella lehensis G1</name>
    <dbReference type="NCBI Taxonomy" id="1246626"/>
    <lineage>
        <taxon>Bacteria</taxon>
        <taxon>Bacillati</taxon>
        <taxon>Bacillota</taxon>
        <taxon>Bacilli</taxon>
        <taxon>Bacillales</taxon>
        <taxon>Bacillaceae</taxon>
        <taxon>Shouchella</taxon>
    </lineage>
</organism>
<dbReference type="InterPro" id="IPR012166">
    <property type="entry name" value="Uncharacterised_RocB"/>
</dbReference>
<name>A0A060M0H0_9BACI</name>
<dbReference type="Gene3D" id="3.40.630.10">
    <property type="entry name" value="Zn peptidases"/>
    <property type="match status" value="1"/>
</dbReference>
<keyword evidence="2" id="KW-1185">Reference proteome</keyword>
<protein>
    <submittedName>
        <fullName evidence="1">M20 family peptidase</fullName>
    </submittedName>
</protein>
<reference evidence="1 2" key="1">
    <citation type="journal article" date="2014" name="Gene">
        <title>A comparative genomic analysis of the alkalitolerant soil bacterium Bacillus lehensis G1.</title>
        <authorList>
            <person name="Noor Y.M."/>
            <person name="Samsulrizal N.H."/>
            <person name="Jema'on N.A."/>
            <person name="Low K.O."/>
            <person name="Ramli A.N."/>
            <person name="Alias N.I."/>
            <person name="Damis S.I."/>
            <person name="Fuzi S.F."/>
            <person name="Isa M.N."/>
            <person name="Murad A.M."/>
            <person name="Raih M.F."/>
            <person name="Bakar F.D."/>
            <person name="Najimudin N."/>
            <person name="Mahadi N.M."/>
            <person name="Illias R.M."/>
        </authorList>
    </citation>
    <scope>NUCLEOTIDE SEQUENCE [LARGE SCALE GENOMIC DNA]</scope>
    <source>
        <strain evidence="1 2">G1</strain>
    </source>
</reference>
<dbReference type="InterPro" id="IPR002933">
    <property type="entry name" value="Peptidase_M20"/>
</dbReference>
<dbReference type="Proteomes" id="UP000027142">
    <property type="component" value="Chromosome"/>
</dbReference>
<dbReference type="PATRIC" id="fig|1246626.3.peg.948"/>
<evidence type="ECO:0000313" key="1">
    <source>
        <dbReference type="EMBL" id="AIC93549.1"/>
    </source>
</evidence>
<accession>A0A060M0H0</accession>
<dbReference type="GO" id="GO:0016787">
    <property type="term" value="F:hydrolase activity"/>
    <property type="evidence" value="ECO:0007669"/>
    <property type="project" value="InterPro"/>
</dbReference>
<dbReference type="PANTHER" id="PTHR43808">
    <property type="entry name" value="ACETYLORNITHINE DEACETYLASE"/>
    <property type="match status" value="1"/>
</dbReference>
<dbReference type="EMBL" id="CP003923">
    <property type="protein sequence ID" value="AIC93549.1"/>
    <property type="molecule type" value="Genomic_DNA"/>
</dbReference>
<dbReference type="RefSeq" id="WP_038477766.1">
    <property type="nucleotide sequence ID" value="NZ_CP003923.1"/>
</dbReference>
<dbReference type="OrthoDB" id="9815360at2"/>
<dbReference type="InterPro" id="IPR050072">
    <property type="entry name" value="Peptidase_M20A"/>
</dbReference>
<dbReference type="HOGENOM" id="CLU_037632_0_0_9"/>
<dbReference type="AlphaFoldDB" id="A0A060M0H0"/>
<dbReference type="SUPFAM" id="SSF53187">
    <property type="entry name" value="Zn-dependent exopeptidases"/>
    <property type="match status" value="1"/>
</dbReference>
<dbReference type="Pfam" id="PF01546">
    <property type="entry name" value="Peptidase_M20"/>
    <property type="match status" value="1"/>
</dbReference>
<dbReference type="STRING" id="1246626.BleG1_0941"/>
<dbReference type="PIRSF" id="PIRSF010386">
    <property type="entry name" value="RocB"/>
    <property type="match status" value="1"/>
</dbReference>